<comment type="caution">
    <text evidence="6">The sequence shown here is derived from an EMBL/GenBank/DDBJ whole genome shotgun (WGS) entry which is preliminary data.</text>
</comment>
<keyword evidence="2 3" id="KW-0539">Nucleus</keyword>
<dbReference type="GO" id="GO:0010468">
    <property type="term" value="P:regulation of gene expression"/>
    <property type="evidence" value="ECO:0007669"/>
    <property type="project" value="TreeGrafter"/>
</dbReference>
<dbReference type="SMART" id="SM00398">
    <property type="entry name" value="HMG"/>
    <property type="match status" value="1"/>
</dbReference>
<gene>
    <name evidence="6" type="ORF">EWM64_g9284</name>
</gene>
<dbReference type="Proteomes" id="UP000298061">
    <property type="component" value="Unassembled WGS sequence"/>
</dbReference>
<evidence type="ECO:0000259" key="5">
    <source>
        <dbReference type="PROSITE" id="PS50118"/>
    </source>
</evidence>
<feature type="domain" description="HMG box" evidence="5">
    <location>
        <begin position="55"/>
        <end position="123"/>
    </location>
</feature>
<feature type="DNA-binding region" description="HMG box" evidence="3">
    <location>
        <begin position="55"/>
        <end position="123"/>
    </location>
</feature>
<organism evidence="6 7">
    <name type="scientific">Hericium alpestre</name>
    <dbReference type="NCBI Taxonomy" id="135208"/>
    <lineage>
        <taxon>Eukaryota</taxon>
        <taxon>Fungi</taxon>
        <taxon>Dikarya</taxon>
        <taxon>Basidiomycota</taxon>
        <taxon>Agaricomycotina</taxon>
        <taxon>Agaricomycetes</taxon>
        <taxon>Russulales</taxon>
        <taxon>Hericiaceae</taxon>
        <taxon>Hericium</taxon>
    </lineage>
</organism>
<dbReference type="STRING" id="135208.A0A4Y9ZKK3"/>
<proteinExistence type="predicted"/>
<evidence type="ECO:0000256" key="3">
    <source>
        <dbReference type="PROSITE-ProRule" id="PRU00267"/>
    </source>
</evidence>
<dbReference type="EMBL" id="SFCI01001911">
    <property type="protein sequence ID" value="TFY74730.1"/>
    <property type="molecule type" value="Genomic_DNA"/>
</dbReference>
<feature type="compositionally biased region" description="Low complexity" evidence="4">
    <location>
        <begin position="210"/>
        <end position="220"/>
    </location>
</feature>
<feature type="compositionally biased region" description="Basic residues" evidence="4">
    <location>
        <begin position="229"/>
        <end position="239"/>
    </location>
</feature>
<protein>
    <recommendedName>
        <fullName evidence="5">HMG box domain-containing protein</fullName>
    </recommendedName>
</protein>
<feature type="region of interest" description="Disordered" evidence="4">
    <location>
        <begin position="140"/>
        <end position="239"/>
    </location>
</feature>
<evidence type="ECO:0000256" key="4">
    <source>
        <dbReference type="SAM" id="MobiDB-lite"/>
    </source>
</evidence>
<dbReference type="InterPro" id="IPR036910">
    <property type="entry name" value="HMG_box_dom_sf"/>
</dbReference>
<evidence type="ECO:0000313" key="7">
    <source>
        <dbReference type="Proteomes" id="UP000298061"/>
    </source>
</evidence>
<accession>A0A4Y9ZKK3</accession>
<feature type="non-terminal residue" evidence="6">
    <location>
        <position position="1"/>
    </location>
</feature>
<dbReference type="PANTHER" id="PTHR46040">
    <property type="entry name" value="HIGH MOBILITY GROUP PROTEIN 2"/>
    <property type="match status" value="1"/>
</dbReference>
<keyword evidence="7" id="KW-1185">Reference proteome</keyword>
<dbReference type="Gene3D" id="1.10.30.10">
    <property type="entry name" value="High mobility group box domain"/>
    <property type="match status" value="1"/>
</dbReference>
<dbReference type="OrthoDB" id="1919336at2759"/>
<dbReference type="PANTHER" id="PTHR46040:SF3">
    <property type="entry name" value="HIGH MOBILITY GROUP PROTEIN 2"/>
    <property type="match status" value="1"/>
</dbReference>
<evidence type="ECO:0000256" key="2">
    <source>
        <dbReference type="ARBA" id="ARBA00023242"/>
    </source>
</evidence>
<name>A0A4Y9ZKK3_9AGAM</name>
<feature type="region of interest" description="Disordered" evidence="4">
    <location>
        <begin position="1"/>
        <end position="62"/>
    </location>
</feature>
<dbReference type="SUPFAM" id="SSF47095">
    <property type="entry name" value="HMG-box"/>
    <property type="match status" value="1"/>
</dbReference>
<evidence type="ECO:0000256" key="1">
    <source>
        <dbReference type="ARBA" id="ARBA00023125"/>
    </source>
</evidence>
<dbReference type="PROSITE" id="PS50118">
    <property type="entry name" value="HMG_BOX_2"/>
    <property type="match status" value="1"/>
</dbReference>
<dbReference type="GO" id="GO:0003677">
    <property type="term" value="F:DNA binding"/>
    <property type="evidence" value="ECO:0007669"/>
    <property type="project" value="UniProtKB-UniRule"/>
</dbReference>
<feature type="compositionally biased region" description="Low complexity" evidence="4">
    <location>
        <begin position="144"/>
        <end position="170"/>
    </location>
</feature>
<evidence type="ECO:0000313" key="6">
    <source>
        <dbReference type="EMBL" id="TFY74730.1"/>
    </source>
</evidence>
<dbReference type="InterPro" id="IPR051965">
    <property type="entry name" value="ChromReg_NeuronalGeneExpr"/>
</dbReference>
<dbReference type="Pfam" id="PF00505">
    <property type="entry name" value="HMG_box"/>
    <property type="match status" value="1"/>
</dbReference>
<dbReference type="GO" id="GO:0005634">
    <property type="term" value="C:nucleus"/>
    <property type="evidence" value="ECO:0007669"/>
    <property type="project" value="UniProtKB-UniRule"/>
</dbReference>
<sequence length="239" mass="25529">APLALNTDGLQGALSPTASTPVAPKGRKRKGEDIDPPTDGKKRRAVKKPRDPNAPKRPPSSYIYYQNEIRAALKNKYPDITHSELLTRISQQWSKMTPEEKDSYEQKQAVAKAKYEQEKAVYDAGLVTKAAADEVVASSPALSPAVFPAKKPLPAPADADSSEENSSSGTEGEEEEEAGASSSSEDVARELAKPVVPDTPVPKLAKAKKAAPAPVVATPATKEKEKHPKEKKSAKKAKA</sequence>
<dbReference type="InterPro" id="IPR009071">
    <property type="entry name" value="HMG_box_dom"/>
</dbReference>
<dbReference type="AlphaFoldDB" id="A0A4Y9ZKK3"/>
<keyword evidence="1 3" id="KW-0238">DNA-binding</keyword>
<reference evidence="6 7" key="1">
    <citation type="submission" date="2019-02" db="EMBL/GenBank/DDBJ databases">
        <title>Genome sequencing of the rare red list fungi Hericium alpestre (H. flagellum).</title>
        <authorList>
            <person name="Buettner E."/>
            <person name="Kellner H."/>
        </authorList>
    </citation>
    <scope>NUCLEOTIDE SEQUENCE [LARGE SCALE GENOMIC DNA]</scope>
    <source>
        <strain evidence="6 7">DSM 108284</strain>
    </source>
</reference>